<organism evidence="2 3">
    <name type="scientific">Microcaecilia unicolor</name>
    <dbReference type="NCBI Taxonomy" id="1415580"/>
    <lineage>
        <taxon>Eukaryota</taxon>
        <taxon>Metazoa</taxon>
        <taxon>Chordata</taxon>
        <taxon>Craniata</taxon>
        <taxon>Vertebrata</taxon>
        <taxon>Euteleostomi</taxon>
        <taxon>Amphibia</taxon>
        <taxon>Gymnophiona</taxon>
        <taxon>Siphonopidae</taxon>
        <taxon>Microcaecilia</taxon>
    </lineage>
</organism>
<evidence type="ECO:0000313" key="3">
    <source>
        <dbReference type="RefSeq" id="XP_030043987.1"/>
    </source>
</evidence>
<evidence type="ECO:0000313" key="2">
    <source>
        <dbReference type="Proteomes" id="UP000515156"/>
    </source>
</evidence>
<dbReference type="InterPro" id="IPR005559">
    <property type="entry name" value="CG-1_dom"/>
</dbReference>
<evidence type="ECO:0000259" key="1">
    <source>
        <dbReference type="PROSITE" id="PS51437"/>
    </source>
</evidence>
<proteinExistence type="predicted"/>
<dbReference type="Proteomes" id="UP000515156">
    <property type="component" value="Chromosome 14"/>
</dbReference>
<name>A0A6P7WKX1_9AMPH</name>
<dbReference type="GeneID" id="115458266"/>
<reference evidence="3" key="1">
    <citation type="submission" date="2025-08" db="UniProtKB">
        <authorList>
            <consortium name="RefSeq"/>
        </authorList>
    </citation>
    <scope>IDENTIFICATION</scope>
</reference>
<dbReference type="RefSeq" id="XP_030043987.1">
    <property type="nucleotide sequence ID" value="XM_030188127.1"/>
</dbReference>
<gene>
    <name evidence="3" type="primary">LOC115458266</name>
</gene>
<protein>
    <submittedName>
        <fullName evidence="3">Calmodulin-binding transcription activator 1-like</fullName>
    </submittedName>
</protein>
<dbReference type="InParanoid" id="A0A6P7WKX1"/>
<accession>A0A6P7WKX1</accession>
<sequence length="150" mass="16771">MVGFTLLTSYRFIKPPCVRVSLAASAQAESKCGCAELLKAGGSSGTCTSRRALGSYLAEFVNVQSSETALPVCKVSKYRPLKMSNKETTEVSENKPQLKFFLPKELLECVPRCGLLPKERLRWNTNEEIASYLITFEKHEEWLSCSPKTR</sequence>
<dbReference type="KEGG" id="muo:115458266"/>
<dbReference type="AlphaFoldDB" id="A0A6P7WKX1"/>
<feature type="domain" description="CG-1" evidence="1">
    <location>
        <begin position="112"/>
        <end position="150"/>
    </location>
</feature>
<dbReference type="PROSITE" id="PS51437">
    <property type="entry name" value="CG_1"/>
    <property type="match status" value="1"/>
</dbReference>
<dbReference type="GO" id="GO:0003677">
    <property type="term" value="F:DNA binding"/>
    <property type="evidence" value="ECO:0007669"/>
    <property type="project" value="InterPro"/>
</dbReference>
<dbReference type="OrthoDB" id="407555at2759"/>
<keyword evidence="2" id="KW-1185">Reference proteome</keyword>